<dbReference type="STRING" id="29313.BHQ16_17435"/>
<evidence type="ECO:0000313" key="3">
    <source>
        <dbReference type="Proteomes" id="UP000252015"/>
    </source>
</evidence>
<name>A0A375YVR9_MYCSH</name>
<proteinExistence type="predicted"/>
<dbReference type="InterPro" id="IPR039708">
    <property type="entry name" value="MT1774/Rv1733c-like"/>
</dbReference>
<dbReference type="PANTHER" id="PTHR42305:SF1">
    <property type="entry name" value="MEMBRANE PROTEIN RV1733C-RELATED"/>
    <property type="match status" value="1"/>
</dbReference>
<keyword evidence="1" id="KW-0472">Membrane</keyword>
<keyword evidence="1" id="KW-0812">Transmembrane</keyword>
<sequence>MDTYILGPPRWRILRALGRNPLVRTSDRIEALVWMLAVMVSILAIPAAAAIGTAVHESMSNRYAEQAQTRHLVPATVIDGRATNEPSIAKTTITVDARWFVGGREYTGTVDAPPTVRTGDQIDVWVDNNGRRVAKPTPVSAAATDAALVALAIWLTVDTAAATLYMVTRWAADRCRAAGWQRDIDILVGHGGGRANSQR</sequence>
<keyword evidence="1" id="KW-1133">Transmembrane helix</keyword>
<organism evidence="2 3">
    <name type="scientific">Mycobacterium shimoidei</name>
    <dbReference type="NCBI Taxonomy" id="29313"/>
    <lineage>
        <taxon>Bacteria</taxon>
        <taxon>Bacillati</taxon>
        <taxon>Actinomycetota</taxon>
        <taxon>Actinomycetes</taxon>
        <taxon>Mycobacteriales</taxon>
        <taxon>Mycobacteriaceae</taxon>
        <taxon>Mycobacterium</taxon>
    </lineage>
</organism>
<feature type="transmembrane region" description="Helical" evidence="1">
    <location>
        <begin position="31"/>
        <end position="55"/>
    </location>
</feature>
<dbReference type="RefSeq" id="WP_244917425.1">
    <property type="nucleotide sequence ID" value="NZ_UEGW01000001.1"/>
</dbReference>
<dbReference type="EMBL" id="UEGW01000001">
    <property type="protein sequence ID" value="SRX93021.1"/>
    <property type="molecule type" value="Genomic_DNA"/>
</dbReference>
<dbReference type="Proteomes" id="UP000252015">
    <property type="component" value="Unassembled WGS sequence"/>
</dbReference>
<protein>
    <submittedName>
        <fullName evidence="2">Putative membrane protein</fullName>
    </submittedName>
</protein>
<keyword evidence="3" id="KW-1185">Reference proteome</keyword>
<gene>
    <name evidence="2" type="ORF">MSP7336_01251</name>
</gene>
<reference evidence="2 3" key="1">
    <citation type="submission" date="2018-05" db="EMBL/GenBank/DDBJ databases">
        <authorList>
            <consortium name="IHU Genomes"/>
        </authorList>
    </citation>
    <scope>NUCLEOTIDE SEQUENCE [LARGE SCALE GENOMIC DNA]</scope>
    <source>
        <strain evidence="2 3">P7336</strain>
    </source>
</reference>
<evidence type="ECO:0000313" key="2">
    <source>
        <dbReference type="EMBL" id="SRX93021.1"/>
    </source>
</evidence>
<evidence type="ECO:0000256" key="1">
    <source>
        <dbReference type="SAM" id="Phobius"/>
    </source>
</evidence>
<accession>A0A375YVR9</accession>
<dbReference type="PANTHER" id="PTHR42305">
    <property type="entry name" value="MEMBRANE PROTEIN RV1733C-RELATED"/>
    <property type="match status" value="1"/>
</dbReference>
<dbReference type="AlphaFoldDB" id="A0A375YVR9"/>